<name>A0A1S4DFB6_TOBAC</name>
<sequence>MVAQCPSFQQVKAEHQRPGGLTQYIELPLEMGHDKYALHHWFASHSTEMSPYKAVHGWKCRSLIGWFEVGEAELLGPNLVQQAIEKVKLIRDCLRTAQSWQKSYADVQR</sequence>
<dbReference type="PaxDb" id="4097-A0A1S4DFB6"/>
<dbReference type="PANTHER" id="PTHR45835">
    <property type="entry name" value="YALI0A06105P"/>
    <property type="match status" value="1"/>
</dbReference>
<dbReference type="RefSeq" id="XP_016512031.1">
    <property type="nucleotide sequence ID" value="XM_016656545.1"/>
</dbReference>
<accession>A0A1S4DFB6</accession>
<dbReference type="OrthoDB" id="1219221at2759"/>
<dbReference type="KEGG" id="nta:107829105"/>
<gene>
    <name evidence="1" type="primary">LOC107829105</name>
</gene>
<proteinExistence type="predicted"/>
<protein>
    <submittedName>
        <fullName evidence="1">Uncharacterized protein</fullName>
    </submittedName>
</protein>
<dbReference type="PANTHER" id="PTHR45835:SF91">
    <property type="entry name" value="RETROTRANSPOSON, TY3-GYPSY SUBCLASS-LIKE PROTEIN"/>
    <property type="match status" value="1"/>
</dbReference>
<dbReference type="AlphaFoldDB" id="A0A1S4DFB6"/>
<organism evidence="1">
    <name type="scientific">Nicotiana tabacum</name>
    <name type="common">Common tobacco</name>
    <dbReference type="NCBI Taxonomy" id="4097"/>
    <lineage>
        <taxon>Eukaryota</taxon>
        <taxon>Viridiplantae</taxon>
        <taxon>Streptophyta</taxon>
        <taxon>Embryophyta</taxon>
        <taxon>Tracheophyta</taxon>
        <taxon>Spermatophyta</taxon>
        <taxon>Magnoliopsida</taxon>
        <taxon>eudicotyledons</taxon>
        <taxon>Gunneridae</taxon>
        <taxon>Pentapetalae</taxon>
        <taxon>asterids</taxon>
        <taxon>lamiids</taxon>
        <taxon>Solanales</taxon>
        <taxon>Solanaceae</taxon>
        <taxon>Nicotianoideae</taxon>
        <taxon>Nicotianeae</taxon>
        <taxon>Nicotiana</taxon>
    </lineage>
</organism>
<reference evidence="1" key="1">
    <citation type="submission" date="2025-08" db="UniProtKB">
        <authorList>
            <consortium name="RefSeq"/>
        </authorList>
    </citation>
    <scope>IDENTIFICATION</scope>
</reference>
<evidence type="ECO:0000313" key="1">
    <source>
        <dbReference type="RefSeq" id="XP_016512031.1"/>
    </source>
</evidence>